<dbReference type="EMBL" id="CM043019">
    <property type="protein sequence ID" value="KAI4462086.1"/>
    <property type="molecule type" value="Genomic_DNA"/>
</dbReference>
<evidence type="ECO:0000313" key="1">
    <source>
        <dbReference type="EMBL" id="KAI4462086.1"/>
    </source>
</evidence>
<accession>A0ACB9T5K8</accession>
<reference evidence="1" key="1">
    <citation type="submission" date="2022-04" db="EMBL/GenBank/DDBJ databases">
        <title>Chromosome-scale genome assembly of Holotrichia oblita Faldermann.</title>
        <authorList>
            <person name="Rongchong L."/>
        </authorList>
    </citation>
    <scope>NUCLEOTIDE SEQUENCE</scope>
    <source>
        <strain evidence="1">81SQS9</strain>
    </source>
</reference>
<comment type="caution">
    <text evidence="1">The sequence shown here is derived from an EMBL/GenBank/DDBJ whole genome shotgun (WGS) entry which is preliminary data.</text>
</comment>
<sequence length="486" mass="55029">MSTSHYTIGHSLAKGLAARGHQVTFAAPFEKKESIKNLKSVYLEDVKKQAEERFSKSSIFDIANVSAIVIIPFMSKMGLWFSEITYADKAIQTILNSNETYDAVITEAFATDALQGIAYHFNAPSILVTTIGPSTWTNYLTASPSVYSYISNPFLSFTQKMTFYQRIINILAAFLQTSFNSIYSFPQHEKILHKYVPDAPNLYDLIKNTSLHLFNSDPVLHVPLPLAPNIVEIGGIHIEPPKKLPDDLQNFLDDSKEGVIYFSMGGNVKSKEFPQATRDAILRVFSKLKEKVLWKFEDDLPGKPKNVEIRKWLPQQDILAHPNVKLFITHGGLLGGIESLLHGVPVVGIPIFGDQALNMKNAVNRGYGISIPYKEFTEEKFSSALQGMLGNPSYSQKAKEMSILLNDKQVKQIDKAAYWIEYVIRHKGAPHLRVAAHELTWYQYYSLDVILFLILIKIILIKVFWIVVKKLCNRLCSRKQNKQKQN</sequence>
<dbReference type="Proteomes" id="UP001056778">
    <property type="component" value="Chromosome 5"/>
</dbReference>
<proteinExistence type="predicted"/>
<protein>
    <submittedName>
        <fullName evidence="1">UDP-glucosyltransferase</fullName>
    </submittedName>
</protein>
<name>A0ACB9T5K8_HOLOL</name>
<organism evidence="1 2">
    <name type="scientific">Holotrichia oblita</name>
    <name type="common">Chafer beetle</name>
    <dbReference type="NCBI Taxonomy" id="644536"/>
    <lineage>
        <taxon>Eukaryota</taxon>
        <taxon>Metazoa</taxon>
        <taxon>Ecdysozoa</taxon>
        <taxon>Arthropoda</taxon>
        <taxon>Hexapoda</taxon>
        <taxon>Insecta</taxon>
        <taxon>Pterygota</taxon>
        <taxon>Neoptera</taxon>
        <taxon>Endopterygota</taxon>
        <taxon>Coleoptera</taxon>
        <taxon>Polyphaga</taxon>
        <taxon>Scarabaeiformia</taxon>
        <taxon>Scarabaeidae</taxon>
        <taxon>Melolonthinae</taxon>
        <taxon>Holotrichia</taxon>
    </lineage>
</organism>
<gene>
    <name evidence="1" type="ORF">MML48_5g00016232</name>
</gene>
<keyword evidence="2" id="KW-1185">Reference proteome</keyword>
<evidence type="ECO:0000313" key="2">
    <source>
        <dbReference type="Proteomes" id="UP001056778"/>
    </source>
</evidence>